<dbReference type="EMBL" id="GGEC01019482">
    <property type="protein sequence ID" value="MBW99965.1"/>
    <property type="molecule type" value="Transcribed_RNA"/>
</dbReference>
<name>A0A2P2K2K6_RHIMU</name>
<accession>A0A2P2K2K6</accession>
<reference evidence="1" key="1">
    <citation type="submission" date="2018-02" db="EMBL/GenBank/DDBJ databases">
        <title>Rhizophora mucronata_Transcriptome.</title>
        <authorList>
            <person name="Meera S.P."/>
            <person name="Sreeshan A."/>
            <person name="Augustine A."/>
        </authorList>
    </citation>
    <scope>NUCLEOTIDE SEQUENCE</scope>
    <source>
        <tissue evidence="1">Leaf</tissue>
    </source>
</reference>
<protein>
    <submittedName>
        <fullName evidence="1">Germin-like protein subfamily 1 member 7</fullName>
    </submittedName>
</protein>
<sequence length="24" mass="2847">MPKPEEQELQGNEHLPLYLILLEL</sequence>
<proteinExistence type="predicted"/>
<evidence type="ECO:0000313" key="1">
    <source>
        <dbReference type="EMBL" id="MBW99964.1"/>
    </source>
</evidence>
<dbReference type="EMBL" id="GGEC01019481">
    <property type="protein sequence ID" value="MBW99964.1"/>
    <property type="molecule type" value="Transcribed_RNA"/>
</dbReference>
<dbReference type="AlphaFoldDB" id="A0A2P2K2K6"/>
<organism evidence="1">
    <name type="scientific">Rhizophora mucronata</name>
    <name type="common">Asiatic mangrove</name>
    <dbReference type="NCBI Taxonomy" id="61149"/>
    <lineage>
        <taxon>Eukaryota</taxon>
        <taxon>Viridiplantae</taxon>
        <taxon>Streptophyta</taxon>
        <taxon>Embryophyta</taxon>
        <taxon>Tracheophyta</taxon>
        <taxon>Spermatophyta</taxon>
        <taxon>Magnoliopsida</taxon>
        <taxon>eudicotyledons</taxon>
        <taxon>Gunneridae</taxon>
        <taxon>Pentapetalae</taxon>
        <taxon>rosids</taxon>
        <taxon>fabids</taxon>
        <taxon>Malpighiales</taxon>
        <taxon>Rhizophoraceae</taxon>
        <taxon>Rhizophora</taxon>
    </lineage>
</organism>